<dbReference type="OrthoDB" id="3257546at2759"/>
<feature type="compositionally biased region" description="Polar residues" evidence="1">
    <location>
        <begin position="1045"/>
        <end position="1062"/>
    </location>
</feature>
<proteinExistence type="predicted"/>
<feature type="region of interest" description="Disordered" evidence="1">
    <location>
        <begin position="132"/>
        <end position="387"/>
    </location>
</feature>
<organism evidence="3 4">
    <name type="scientific">Tulasnella calospora MUT 4182</name>
    <dbReference type="NCBI Taxonomy" id="1051891"/>
    <lineage>
        <taxon>Eukaryota</taxon>
        <taxon>Fungi</taxon>
        <taxon>Dikarya</taxon>
        <taxon>Basidiomycota</taxon>
        <taxon>Agaricomycotina</taxon>
        <taxon>Agaricomycetes</taxon>
        <taxon>Cantharellales</taxon>
        <taxon>Tulasnellaceae</taxon>
        <taxon>Tulasnella</taxon>
    </lineage>
</organism>
<reference evidence="4" key="2">
    <citation type="submission" date="2015-01" db="EMBL/GenBank/DDBJ databases">
        <title>Evolutionary Origins and Diversification of the Mycorrhizal Mutualists.</title>
        <authorList>
            <consortium name="DOE Joint Genome Institute"/>
            <consortium name="Mycorrhizal Genomics Consortium"/>
            <person name="Kohler A."/>
            <person name="Kuo A."/>
            <person name="Nagy L.G."/>
            <person name="Floudas D."/>
            <person name="Copeland A."/>
            <person name="Barry K.W."/>
            <person name="Cichocki N."/>
            <person name="Veneault-Fourrey C."/>
            <person name="LaButti K."/>
            <person name="Lindquist E.A."/>
            <person name="Lipzen A."/>
            <person name="Lundell T."/>
            <person name="Morin E."/>
            <person name="Murat C."/>
            <person name="Riley R."/>
            <person name="Ohm R."/>
            <person name="Sun H."/>
            <person name="Tunlid A."/>
            <person name="Henrissat B."/>
            <person name="Grigoriev I.V."/>
            <person name="Hibbett D.S."/>
            <person name="Martin F."/>
        </authorList>
    </citation>
    <scope>NUCLEOTIDE SEQUENCE [LARGE SCALE GENOMIC DNA]</scope>
    <source>
        <strain evidence="4">MUT 4182</strain>
    </source>
</reference>
<evidence type="ECO:0000313" key="4">
    <source>
        <dbReference type="Proteomes" id="UP000054248"/>
    </source>
</evidence>
<feature type="compositionally biased region" description="Acidic residues" evidence="1">
    <location>
        <begin position="366"/>
        <end position="387"/>
    </location>
</feature>
<feature type="compositionally biased region" description="Polar residues" evidence="1">
    <location>
        <begin position="199"/>
        <end position="234"/>
    </location>
</feature>
<evidence type="ECO:0000256" key="2">
    <source>
        <dbReference type="SAM" id="SignalP"/>
    </source>
</evidence>
<sequence length="1735" mass="191050">MFEFSLHSCWPLPSILLLSALALIDGFEPHDVGLALPPLNFSSNVEARLILSWNEDFALQVFNHWTPSEKTWTDVLRNTKDERRAVAWMVQSLPTANARHVISLVGQQSGGAKMVELMRMFLEERERIQSQTVAGLGSTVGPASKSRSTPNEMTATGTEPTPNSLEVAPHQHPSNTLELFPQVNSTPHPSHPTPPPQVKSPSNQPSHVGPEASNSPTGQAGSHRSQNQDVNVRQSLIPRDLDGSQLQGQTSSSVKRRPPKPGSSEVDSDRFSETQVPAKRRRRRGSRPKHDEKRTSLMGLRDPPRLTAGATSSEGEDHEGDEEEWSGERPSLSESSDSDAEEAEYAKPEVRDSGEDESRSSRTEGSDDEMNDMSAEDSQASEDNEMEVGEEVFSDGYVDPTSLNPWEWSQKKNDEKVAIWNMESLIKRDPRSTAPVRTKWMYKARKKDMNDKQYTELMEKEHRAFMLIPVACRTAVGQMWYKDSRLDWEVRVFLAPFILSYAKLKIKGEEAAADGDHMAVKQNEAERKTLVDETMAKLMDRFPDCSPKHKKRKISERYGAKELRKYLSGFRNKFTSDAGRMKQLYLKNVGKVGILAANTSASSIFELLGRKRVHVAFHLWGGSTSGGKVDCNAEIDRRMDEWMEAHPEETPQEATHHRIKIVQDVRFAFFDTLSPKVKEIWTKRAKTIHIPKTLEEEQCFVDAALVHLVDLLKVLSERGNIHFILLASARGSYNVPIVAQEFRRKGEEGEVFLSTLGGLGSRVRSDYIKYAVARYGGNGDEVILTVPEDPIEDAILVADPTEQNASTVELANKNRPQDFNRVQTFVAPFQPDLSETKTVPKMVKAIAEFIMAGIGKLHGRVSWDKITKDADVYVEPTRMPMDPDNPGQHLQLQKPNAMSNNRVKAFFKFLIASYDGTLPEAERFRFKLETRHLNIPAPVAPPDPAVHYAAANAAKTKLPKGKKAYRNFEKKKAKARGKKKVASAAVARDGERDDFEGSLWDDGFEDDDKPYLQDASNVPAAFKSKQAVRPIKPKPLRIDSPPESPSKSVDTTQNRHTTTTVSEPPPAMLVEGNKPPPRRKPRPKGVLNAGTDELTHPSFVPGNQRLAHLWIKTKEYLEQWGRRITHLEEQARSMPFRGLDGEQLGVELPGGLYSAFSIIQLWSAYQAGTSTNVQPEVALDLRLGLKTVDPRHHISKLVSLLVDPDRPLPTARYVYSQSQISPTSAAALFVHVELVLSQFIDSIVSSEESVLERGLGLLQGMRLAVFMGGTGFIRDNGETGPNTFRTSALQDRLVKVLAAVSFARYFKVVLGRVLSLYCETSGSPDTKAFWNELARLWEIACPTLARALVRRRSDLFSIKYLSSALPLKFKLILQPAFDARPWWAPGSLGAPESIKVTNKQAIVSAALSGFIEDLDWSTMSFVERGQVLLLVFVAAIQIETGRVKPHSEIEDGLSAAQSLRQCLVKLQSIVQDSDELDIPEEHISIPTDSLSTAIRNWEMECQGPSAFGGQSTTHPPGVDDTALGGSGGGNAVTQEIGTEALPSESTMTSPLGSTSGQPTQTECLDRPVASPHRSPEKIAAVAPSAATTGSILSPEPEDPTFPPSFQLNRHPSGSGTIPGIMPPAVQASIVPAVRKLDDADLPAPKKPRTAKASAAQDANPAAARRVLRSTNAAKQPAPAAAKAPKNAKQPAPAAAKGPRNTRSATNARNAAETAQRASGPTTPGRARALGKAKRR</sequence>
<name>A0A0C3PT19_9AGAM</name>
<feature type="region of interest" description="Disordered" evidence="1">
    <location>
        <begin position="1502"/>
        <end position="1575"/>
    </location>
</feature>
<feature type="region of interest" description="Disordered" evidence="1">
    <location>
        <begin position="1639"/>
        <end position="1735"/>
    </location>
</feature>
<evidence type="ECO:0000313" key="3">
    <source>
        <dbReference type="EMBL" id="KIO17895.1"/>
    </source>
</evidence>
<feature type="compositionally biased region" description="Polar residues" evidence="1">
    <location>
        <begin position="244"/>
        <end position="253"/>
    </location>
</feature>
<dbReference type="EMBL" id="KN823333">
    <property type="protein sequence ID" value="KIO17895.1"/>
    <property type="molecule type" value="Genomic_DNA"/>
</dbReference>
<feature type="compositionally biased region" description="Pro residues" evidence="1">
    <location>
        <begin position="189"/>
        <end position="198"/>
    </location>
</feature>
<keyword evidence="4" id="KW-1185">Reference proteome</keyword>
<feature type="compositionally biased region" description="Low complexity" evidence="1">
    <location>
        <begin position="1650"/>
        <end position="1663"/>
    </location>
</feature>
<feature type="compositionally biased region" description="Polar residues" evidence="1">
    <location>
        <begin position="145"/>
        <end position="164"/>
    </location>
</feature>
<dbReference type="HOGENOM" id="CLU_002542_0_0_1"/>
<feature type="compositionally biased region" description="Low complexity" evidence="1">
    <location>
        <begin position="1671"/>
        <end position="1717"/>
    </location>
</feature>
<feature type="compositionally biased region" description="Basic residues" evidence="1">
    <location>
        <begin position="278"/>
        <end position="287"/>
    </location>
</feature>
<feature type="region of interest" description="Disordered" evidence="1">
    <location>
        <begin position="971"/>
        <end position="1087"/>
    </location>
</feature>
<reference evidence="3 4" key="1">
    <citation type="submission" date="2014-04" db="EMBL/GenBank/DDBJ databases">
        <authorList>
            <consortium name="DOE Joint Genome Institute"/>
            <person name="Kuo A."/>
            <person name="Girlanda M."/>
            <person name="Perotto S."/>
            <person name="Kohler A."/>
            <person name="Nagy L.G."/>
            <person name="Floudas D."/>
            <person name="Copeland A."/>
            <person name="Barry K.W."/>
            <person name="Cichocki N."/>
            <person name="Veneault-Fourrey C."/>
            <person name="LaButti K."/>
            <person name="Lindquist E.A."/>
            <person name="Lipzen A."/>
            <person name="Lundell T."/>
            <person name="Morin E."/>
            <person name="Murat C."/>
            <person name="Sun H."/>
            <person name="Tunlid A."/>
            <person name="Henrissat B."/>
            <person name="Grigoriev I.V."/>
            <person name="Hibbett D.S."/>
            <person name="Martin F."/>
            <person name="Nordberg H.P."/>
            <person name="Cantor M.N."/>
            <person name="Hua S.X."/>
        </authorList>
    </citation>
    <scope>NUCLEOTIDE SEQUENCE [LARGE SCALE GENOMIC DNA]</scope>
    <source>
        <strain evidence="3 4">MUT 4182</strain>
    </source>
</reference>
<protein>
    <submittedName>
        <fullName evidence="3">Uncharacterized protein</fullName>
    </submittedName>
</protein>
<dbReference type="Proteomes" id="UP000054248">
    <property type="component" value="Unassembled WGS sequence"/>
</dbReference>
<feature type="compositionally biased region" description="Acidic residues" evidence="1">
    <location>
        <begin position="314"/>
        <end position="325"/>
    </location>
</feature>
<feature type="chain" id="PRO_5002168113" evidence="2">
    <location>
        <begin position="27"/>
        <end position="1735"/>
    </location>
</feature>
<gene>
    <name evidence="3" type="ORF">M407DRAFT_32428</name>
</gene>
<accession>A0A0C3PT19</accession>
<feature type="compositionally biased region" description="Polar residues" evidence="1">
    <location>
        <begin position="1543"/>
        <end position="1562"/>
    </location>
</feature>
<dbReference type="STRING" id="1051891.A0A0C3PT19"/>
<feature type="compositionally biased region" description="Basic and acidic residues" evidence="1">
    <location>
        <begin position="344"/>
        <end position="365"/>
    </location>
</feature>
<feature type="compositionally biased region" description="Basic residues" evidence="1">
    <location>
        <begin position="971"/>
        <end position="981"/>
    </location>
</feature>
<evidence type="ECO:0000256" key="1">
    <source>
        <dbReference type="SAM" id="MobiDB-lite"/>
    </source>
</evidence>
<keyword evidence="2" id="KW-0732">Signal</keyword>
<feature type="signal peptide" evidence="2">
    <location>
        <begin position="1"/>
        <end position="26"/>
    </location>
</feature>